<dbReference type="GO" id="GO:0046872">
    <property type="term" value="F:metal ion binding"/>
    <property type="evidence" value="ECO:0007669"/>
    <property type="project" value="UniProtKB-KW"/>
</dbReference>
<evidence type="ECO:0000256" key="11">
    <source>
        <dbReference type="ARBA" id="ARBA00030126"/>
    </source>
</evidence>
<evidence type="ECO:0000256" key="8">
    <source>
        <dbReference type="ARBA" id="ARBA00022723"/>
    </source>
</evidence>
<dbReference type="InterPro" id="IPR045249">
    <property type="entry name" value="HARBI1-like"/>
</dbReference>
<evidence type="ECO:0000256" key="2">
    <source>
        <dbReference type="ARBA" id="ARBA00004123"/>
    </source>
</evidence>
<dbReference type="GO" id="GO:0004518">
    <property type="term" value="F:nuclease activity"/>
    <property type="evidence" value="ECO:0007669"/>
    <property type="project" value="UniProtKB-KW"/>
</dbReference>
<keyword evidence="9" id="KW-0378">Hydrolase</keyword>
<keyword evidence="8" id="KW-0479">Metal-binding</keyword>
<keyword evidence="10" id="KW-0539">Nucleus</keyword>
<evidence type="ECO:0000256" key="4">
    <source>
        <dbReference type="ARBA" id="ARBA00006958"/>
    </source>
</evidence>
<evidence type="ECO:0000256" key="5">
    <source>
        <dbReference type="ARBA" id="ARBA00015519"/>
    </source>
</evidence>
<keyword evidence="6" id="KW-0963">Cytoplasm</keyword>
<dbReference type="Pfam" id="PF13359">
    <property type="entry name" value="DDE_Tnp_4"/>
    <property type="match status" value="1"/>
</dbReference>
<evidence type="ECO:0000259" key="13">
    <source>
        <dbReference type="Pfam" id="PF13359"/>
    </source>
</evidence>
<dbReference type="InterPro" id="IPR027806">
    <property type="entry name" value="HARBI1_dom"/>
</dbReference>
<comment type="cofactor">
    <cofactor evidence="1">
        <name>a divalent metal cation</name>
        <dbReference type="ChEBI" id="CHEBI:60240"/>
    </cofactor>
</comment>
<reference evidence="14" key="2">
    <citation type="submission" date="2021-03" db="UniProtKB">
        <authorList>
            <consortium name="Ensembl"/>
        </authorList>
    </citation>
    <scope>IDENTIFICATION</scope>
</reference>
<comment type="similarity">
    <text evidence="4">Belongs to the HARBI1 family.</text>
</comment>
<reference evidence="14" key="1">
    <citation type="journal article" date="2010" name="Science">
        <title>The genome of the Western clawed frog Xenopus tropicalis.</title>
        <authorList>
            <person name="Hellsten U."/>
            <person name="Harland R.M."/>
            <person name="Gilchrist M.J."/>
            <person name="Hendrix D."/>
            <person name="Jurka J."/>
            <person name="Kapitonov V."/>
            <person name="Ovcharenko I."/>
            <person name="Putnam N.H."/>
            <person name="Shu S."/>
            <person name="Taher L."/>
            <person name="Blitz I.L."/>
            <person name="Blumberg B."/>
            <person name="Dichmann D.S."/>
            <person name="Dubchak I."/>
            <person name="Amaya E."/>
            <person name="Detter J.C."/>
            <person name="Fletcher R."/>
            <person name="Gerhard D.S."/>
            <person name="Goodstein D."/>
            <person name="Graves T."/>
            <person name="Grigoriev I.V."/>
            <person name="Grimwood J."/>
            <person name="Kawashima T."/>
            <person name="Lindquist E."/>
            <person name="Lucas S.M."/>
            <person name="Mead P.E."/>
            <person name="Mitros T."/>
            <person name="Ogino H."/>
            <person name="Ohta Y."/>
            <person name="Poliakov A.V."/>
            <person name="Pollet N."/>
            <person name="Robert J."/>
            <person name="Salamov A."/>
            <person name="Sater A.K."/>
            <person name="Schmutz J."/>
            <person name="Terry A."/>
            <person name="Vize P.D."/>
            <person name="Warren W.C."/>
            <person name="Wells D."/>
            <person name="Wills A."/>
            <person name="Wilson R.K."/>
            <person name="Zimmerman L.B."/>
            <person name="Zorn A.M."/>
            <person name="Grainger R."/>
            <person name="Grammer T."/>
            <person name="Khokha M.K."/>
            <person name="Richardson P.M."/>
            <person name="Rokhsar D.S."/>
        </authorList>
    </citation>
    <scope>NUCLEOTIDE SEQUENCE [LARGE SCALE GENOMIC DNA]</scope>
    <source>
        <strain evidence="14">Nigerian</strain>
    </source>
</reference>
<evidence type="ECO:0000256" key="9">
    <source>
        <dbReference type="ARBA" id="ARBA00022801"/>
    </source>
</evidence>
<evidence type="ECO:0000256" key="7">
    <source>
        <dbReference type="ARBA" id="ARBA00022722"/>
    </source>
</evidence>
<evidence type="ECO:0000256" key="1">
    <source>
        <dbReference type="ARBA" id="ARBA00001968"/>
    </source>
</evidence>
<name>A0A803KC54_XENTR</name>
<dbReference type="PANTHER" id="PTHR22930">
    <property type="match status" value="1"/>
</dbReference>
<dbReference type="PRINTS" id="PR02086">
    <property type="entry name" value="PUTNUCHARBI1"/>
</dbReference>
<dbReference type="InParanoid" id="A0A803KC54"/>
<accession>A0A803KC54</accession>
<feature type="domain" description="DDE Tnp4" evidence="13">
    <location>
        <begin position="151"/>
        <end position="284"/>
    </location>
</feature>
<dbReference type="GO" id="GO:0005737">
    <property type="term" value="C:cytoplasm"/>
    <property type="evidence" value="ECO:0007669"/>
    <property type="project" value="UniProtKB-SubCell"/>
</dbReference>
<keyword evidence="7" id="KW-0540">Nuclease</keyword>
<organism evidence="14">
    <name type="scientific">Xenopus tropicalis</name>
    <name type="common">Western clawed frog</name>
    <name type="synonym">Silurana tropicalis</name>
    <dbReference type="NCBI Taxonomy" id="8364"/>
    <lineage>
        <taxon>Eukaryota</taxon>
        <taxon>Metazoa</taxon>
        <taxon>Chordata</taxon>
        <taxon>Craniata</taxon>
        <taxon>Vertebrata</taxon>
        <taxon>Euteleostomi</taxon>
        <taxon>Amphibia</taxon>
        <taxon>Batrachia</taxon>
        <taxon>Anura</taxon>
        <taxon>Pipoidea</taxon>
        <taxon>Pipidae</taxon>
        <taxon>Xenopodinae</taxon>
        <taxon>Xenopus</taxon>
        <taxon>Silurana</taxon>
    </lineage>
</organism>
<sequence>MGFLLDLEEEHQVPEPSRVMRPCIFRERATLEGLTEDEVVRRYRLNRATISSLYELLEPSLQPLTRRSRAVPGMVKLLCSLHFLATGSFQRVGGVSQPSFSWCLGQVLDTIHSVSGNFISFPQNWNEWNAVKRQFYGVTGIPSVLGHILRNRQGYHSLNVQVVCDAHMNILSIVSGFPGSSHDAYILRQSTLYHSFETGQMPHGWLLGDAGYPCSRWLITPIHRPRTQAECAFNEAHVRARSVIERTFGVLKSRFRCLDKSEGSLMYSPSNVSNIVAACAVLQNLANRHGLPCDVADDLEDPIHPQDPVRGADARGNEVRGQIVNNYFSCKYLQSLIPYTRNTKQQKKKVYLQGTHFQKKWFEQVIPHLHTNRKNRKKDLQTT</sequence>
<dbReference type="AlphaFoldDB" id="A0A803KC54"/>
<evidence type="ECO:0000256" key="3">
    <source>
        <dbReference type="ARBA" id="ARBA00004496"/>
    </source>
</evidence>
<dbReference type="GO" id="GO:0005634">
    <property type="term" value="C:nucleus"/>
    <property type="evidence" value="ECO:0007669"/>
    <property type="project" value="UniProtKB-SubCell"/>
</dbReference>
<comment type="subcellular location">
    <subcellularLocation>
        <location evidence="3">Cytoplasm</location>
    </subcellularLocation>
    <subcellularLocation>
        <location evidence="2">Nucleus</location>
    </subcellularLocation>
</comment>
<evidence type="ECO:0000313" key="14">
    <source>
        <dbReference type="Ensembl" id="ENSXETP00000117988"/>
    </source>
</evidence>
<dbReference type="GeneTree" id="ENSGT00940000154348"/>
<dbReference type="GO" id="GO:0016787">
    <property type="term" value="F:hydrolase activity"/>
    <property type="evidence" value="ECO:0007669"/>
    <property type="project" value="UniProtKB-KW"/>
</dbReference>
<dbReference type="InterPro" id="IPR026103">
    <property type="entry name" value="HARBI1_animal"/>
</dbReference>
<evidence type="ECO:0000256" key="6">
    <source>
        <dbReference type="ARBA" id="ARBA00022490"/>
    </source>
</evidence>
<evidence type="ECO:0000256" key="12">
    <source>
        <dbReference type="ARBA" id="ARBA00045850"/>
    </source>
</evidence>
<protein>
    <recommendedName>
        <fullName evidence="5">Putative nuclease HARBI1</fullName>
    </recommendedName>
    <alternativeName>
        <fullName evidence="11">Harbinger transposase-derived nuclease</fullName>
    </alternativeName>
</protein>
<evidence type="ECO:0000256" key="10">
    <source>
        <dbReference type="ARBA" id="ARBA00023242"/>
    </source>
</evidence>
<dbReference type="Ensembl" id="ENSXETT00000109503">
    <property type="protein sequence ID" value="ENSXETP00000117988"/>
    <property type="gene ID" value="ENSXETG00000042168"/>
</dbReference>
<proteinExistence type="inferred from homology"/>
<dbReference type="PANTHER" id="PTHR22930:SF267">
    <property type="entry name" value="NUCLEASE HARBI1-RELATED"/>
    <property type="match status" value="1"/>
</dbReference>
<comment type="function">
    <text evidence="12">Transposase-derived protein that may have nuclease activity. Does not have transposase activity.</text>
</comment>